<proteinExistence type="predicted"/>
<dbReference type="OrthoDB" id="582428at2"/>
<organism evidence="1 2">
    <name type="scientific">Pedosphaera parvula (strain Ellin514)</name>
    <dbReference type="NCBI Taxonomy" id="320771"/>
    <lineage>
        <taxon>Bacteria</taxon>
        <taxon>Pseudomonadati</taxon>
        <taxon>Verrucomicrobiota</taxon>
        <taxon>Pedosphaerae</taxon>
        <taxon>Pedosphaerales</taxon>
        <taxon>Pedosphaeraceae</taxon>
        <taxon>Pedosphaera</taxon>
    </lineage>
</organism>
<comment type="caution">
    <text evidence="1">The sequence shown here is derived from an EMBL/GenBank/DDBJ whole genome shotgun (WGS) entry which is preliminary data.</text>
</comment>
<evidence type="ECO:0000313" key="1">
    <source>
        <dbReference type="EMBL" id="EEF61197.1"/>
    </source>
</evidence>
<gene>
    <name evidence="1" type="ORF">Cflav_PD3914</name>
</gene>
<protein>
    <submittedName>
        <fullName evidence="1">Uncharacterized protein</fullName>
    </submittedName>
</protein>
<dbReference type="RefSeq" id="WP_007414781.1">
    <property type="nucleotide sequence ID" value="NZ_ABOX02000011.1"/>
</dbReference>
<dbReference type="EMBL" id="ABOX02000011">
    <property type="protein sequence ID" value="EEF61197.1"/>
    <property type="molecule type" value="Genomic_DNA"/>
</dbReference>
<accession>B9XG35</accession>
<sequence>MEAVIQEIFDHPFGCVRGPLAFRLIIQPLVAVSLAILAGLKDAREGYSSHGWVIATDSSQKLKLLHESWKDAAKLSVAAVIVDLIYEIIVFQRLYPGQTLIVATISDDRDAVKLAV</sequence>
<dbReference type="STRING" id="320771.Cflav_PD3914"/>
<evidence type="ECO:0000313" key="2">
    <source>
        <dbReference type="Proteomes" id="UP000003688"/>
    </source>
</evidence>
<dbReference type="AlphaFoldDB" id="B9XG35"/>
<keyword evidence="2" id="KW-1185">Reference proteome</keyword>
<dbReference type="Proteomes" id="UP000003688">
    <property type="component" value="Unassembled WGS sequence"/>
</dbReference>
<name>B9XG35_PEDPL</name>
<reference evidence="1 2" key="1">
    <citation type="journal article" date="2011" name="J. Bacteriol.">
        <title>Genome sequence of 'Pedosphaera parvula' Ellin514, an aerobic Verrucomicrobial isolate from pasture soil.</title>
        <authorList>
            <person name="Kant R."/>
            <person name="van Passel M.W."/>
            <person name="Sangwan P."/>
            <person name="Palva A."/>
            <person name="Lucas S."/>
            <person name="Copeland A."/>
            <person name="Lapidus A."/>
            <person name="Glavina Del Rio T."/>
            <person name="Dalin E."/>
            <person name="Tice H."/>
            <person name="Bruce D."/>
            <person name="Goodwin L."/>
            <person name="Pitluck S."/>
            <person name="Chertkov O."/>
            <person name="Larimer F.W."/>
            <person name="Land M.L."/>
            <person name="Hauser L."/>
            <person name="Brettin T.S."/>
            <person name="Detter J.C."/>
            <person name="Han S."/>
            <person name="de Vos W.M."/>
            <person name="Janssen P.H."/>
            <person name="Smidt H."/>
        </authorList>
    </citation>
    <scope>NUCLEOTIDE SEQUENCE [LARGE SCALE GENOMIC DNA]</scope>
    <source>
        <strain evidence="1 2">Ellin514</strain>
    </source>
</reference>